<dbReference type="PANTHER" id="PTHR35526:SF3">
    <property type="entry name" value="ANTI-SIGMA-F FACTOR RSBW"/>
    <property type="match status" value="1"/>
</dbReference>
<dbReference type="Pfam" id="PF02518">
    <property type="entry name" value="HATPase_c"/>
    <property type="match status" value="1"/>
</dbReference>
<organism evidence="3 4">
    <name type="scientific">Kitasatospora albolonga</name>
    <dbReference type="NCBI Taxonomy" id="68173"/>
    <lineage>
        <taxon>Bacteria</taxon>
        <taxon>Bacillati</taxon>
        <taxon>Actinomycetota</taxon>
        <taxon>Actinomycetes</taxon>
        <taxon>Kitasatosporales</taxon>
        <taxon>Streptomycetaceae</taxon>
        <taxon>Kitasatospora</taxon>
    </lineage>
</organism>
<keyword evidence="4" id="KW-1185">Reference proteome</keyword>
<reference evidence="3 4" key="1">
    <citation type="submission" date="2017-04" db="EMBL/GenBank/DDBJ databases">
        <title>The complete genome sequence of Streptomyces albolongus YIM 101047, the producer of novel bafilomycins and novel odoriferous sesquiterpenoids.</title>
        <authorList>
            <person name="Yin M."/>
            <person name="Jiang Y."/>
        </authorList>
    </citation>
    <scope>NUCLEOTIDE SEQUENCE [LARGE SCALE GENOMIC DNA]</scope>
    <source>
        <strain evidence="3 4">YIM 101047</strain>
    </source>
</reference>
<dbReference type="KEGG" id="kab:B7C62_06750"/>
<feature type="domain" description="Histidine kinase/HSP90-like ATPase" evidence="2">
    <location>
        <begin position="51"/>
        <end position="142"/>
    </location>
</feature>
<dbReference type="PANTHER" id="PTHR35526">
    <property type="entry name" value="ANTI-SIGMA-F FACTOR RSBW-RELATED"/>
    <property type="match status" value="1"/>
</dbReference>
<dbReference type="RefSeq" id="WP_084745357.1">
    <property type="nucleotide sequence ID" value="NZ_CP020563.1"/>
</dbReference>
<keyword evidence="3" id="KW-0547">Nucleotide-binding</keyword>
<keyword evidence="1" id="KW-0808">Transferase</keyword>
<evidence type="ECO:0000313" key="3">
    <source>
        <dbReference type="EMBL" id="ARF71997.1"/>
    </source>
</evidence>
<evidence type="ECO:0000313" key="4">
    <source>
        <dbReference type="Proteomes" id="UP000192251"/>
    </source>
</evidence>
<dbReference type="EMBL" id="CP020563">
    <property type="protein sequence ID" value="ARF71997.1"/>
    <property type="molecule type" value="Genomic_DNA"/>
</dbReference>
<dbReference type="SUPFAM" id="SSF55874">
    <property type="entry name" value="ATPase domain of HSP90 chaperone/DNA topoisomerase II/histidine kinase"/>
    <property type="match status" value="1"/>
</dbReference>
<proteinExistence type="predicted"/>
<keyword evidence="1" id="KW-0418">Kinase</keyword>
<keyword evidence="3" id="KW-0067">ATP-binding</keyword>
<dbReference type="InterPro" id="IPR050267">
    <property type="entry name" value="Anti-sigma-factor_SerPK"/>
</dbReference>
<evidence type="ECO:0000256" key="1">
    <source>
        <dbReference type="ARBA" id="ARBA00022527"/>
    </source>
</evidence>
<gene>
    <name evidence="3" type="ORF">B7C62_06750</name>
</gene>
<dbReference type="Proteomes" id="UP000192251">
    <property type="component" value="Chromosome"/>
</dbReference>
<evidence type="ECO:0000259" key="2">
    <source>
        <dbReference type="Pfam" id="PF02518"/>
    </source>
</evidence>
<dbReference type="GO" id="GO:0005524">
    <property type="term" value="F:ATP binding"/>
    <property type="evidence" value="ECO:0007669"/>
    <property type="project" value="UniProtKB-KW"/>
</dbReference>
<protein>
    <submittedName>
        <fullName evidence="3">ATP-binding protein</fullName>
    </submittedName>
</protein>
<keyword evidence="1" id="KW-0723">Serine/threonine-protein kinase</keyword>
<dbReference type="Gene3D" id="3.30.565.10">
    <property type="entry name" value="Histidine kinase-like ATPase, C-terminal domain"/>
    <property type="match status" value="1"/>
</dbReference>
<dbReference type="InterPro" id="IPR036890">
    <property type="entry name" value="HATPase_C_sf"/>
</dbReference>
<accession>A0ABC8BPB2</accession>
<dbReference type="InterPro" id="IPR003594">
    <property type="entry name" value="HATPase_dom"/>
</dbReference>
<dbReference type="AlphaFoldDB" id="A0ABC8BPB2"/>
<sequence length="157" mass="16511">MIKPHDALPYRHVLTLPATGPAVRVARETTEQVLAEWGVGPQEPCAGPALLILSELVANSVRHAAVLSPQVTVLFAGGPDTFAFGVHDRHPYRPALYTSAVAGSGRGLATVVELTLELGGSAVVRGDADEGGKSIWITLPLRRTAGPHDRSWAAGRP</sequence>
<dbReference type="CDD" id="cd16936">
    <property type="entry name" value="HATPase_RsbW-like"/>
    <property type="match status" value="1"/>
</dbReference>
<dbReference type="GO" id="GO:0004674">
    <property type="term" value="F:protein serine/threonine kinase activity"/>
    <property type="evidence" value="ECO:0007669"/>
    <property type="project" value="UniProtKB-KW"/>
</dbReference>
<name>A0ABC8BPB2_9ACTN</name>